<dbReference type="GO" id="GO:0043590">
    <property type="term" value="C:bacterial nucleoid"/>
    <property type="evidence" value="ECO:0007669"/>
    <property type="project" value="TreeGrafter"/>
</dbReference>
<evidence type="ECO:0000259" key="5">
    <source>
        <dbReference type="Pfam" id="PF11967"/>
    </source>
</evidence>
<keyword evidence="2 4" id="KW-0233">DNA recombination</keyword>
<evidence type="ECO:0000256" key="4">
    <source>
        <dbReference type="HAMAP-Rule" id="MF_00201"/>
    </source>
</evidence>
<dbReference type="Pfam" id="PF02565">
    <property type="entry name" value="RecO_C"/>
    <property type="match status" value="1"/>
</dbReference>
<evidence type="ECO:0000256" key="3">
    <source>
        <dbReference type="ARBA" id="ARBA00023204"/>
    </source>
</evidence>
<evidence type="ECO:0000313" key="6">
    <source>
        <dbReference type="EMBL" id="PJJ29463.1"/>
    </source>
</evidence>
<comment type="similarity">
    <text evidence="4">Belongs to the RecO family.</text>
</comment>
<dbReference type="PANTHER" id="PTHR33991">
    <property type="entry name" value="DNA REPAIR PROTEIN RECO"/>
    <property type="match status" value="1"/>
</dbReference>
<evidence type="ECO:0000256" key="2">
    <source>
        <dbReference type="ARBA" id="ARBA00023172"/>
    </source>
</evidence>
<dbReference type="GO" id="GO:0006302">
    <property type="term" value="P:double-strand break repair"/>
    <property type="evidence" value="ECO:0007669"/>
    <property type="project" value="TreeGrafter"/>
</dbReference>
<dbReference type="OrthoDB" id="9797083at2"/>
<sequence length="221" mass="25250">MREVETMTGMVIKVTPVGEMDKRLVILTRERGKITAFARGARRPGSPFMAVSRPFAFGQFSLYEGRDSYTLRSAEITNYFEALSLDVEGTCYGSYFLELADYYARENMDGTGVLKLLYQSIRALLKPALKNELVQRIFELKAMVLNGEYTETPPCSVSDSASYAWEYVIASPAEHLYTFTLTDPVLEEFVRCVEINKKRYVDKEFHSLNILHTMTGWKVLK</sequence>
<dbReference type="InterPro" id="IPR037278">
    <property type="entry name" value="ARFGAP/RecO"/>
</dbReference>
<gene>
    <name evidence="4" type="primary">recO</name>
    <name evidence="6" type="ORF">H171_3005</name>
</gene>
<dbReference type="SUPFAM" id="SSF50249">
    <property type="entry name" value="Nucleic acid-binding proteins"/>
    <property type="match status" value="1"/>
</dbReference>
<dbReference type="PANTHER" id="PTHR33991:SF1">
    <property type="entry name" value="DNA REPAIR PROTEIN RECO"/>
    <property type="match status" value="1"/>
</dbReference>
<dbReference type="SUPFAM" id="SSF57863">
    <property type="entry name" value="ArfGap/RecO-like zinc finger"/>
    <property type="match status" value="1"/>
</dbReference>
<organism evidence="6 7">
    <name type="scientific">[Clostridium] celerecrescens 18A</name>
    <dbReference type="NCBI Taxonomy" id="1286362"/>
    <lineage>
        <taxon>Bacteria</taxon>
        <taxon>Bacillati</taxon>
        <taxon>Bacillota</taxon>
        <taxon>Clostridia</taxon>
        <taxon>Lachnospirales</taxon>
        <taxon>Lachnospiraceae</taxon>
        <taxon>Lacrimispora</taxon>
    </lineage>
</organism>
<protein>
    <recommendedName>
        <fullName evidence="4">DNA repair protein RecO</fullName>
    </recommendedName>
    <alternativeName>
        <fullName evidence="4">Recombination protein O</fullName>
    </alternativeName>
</protein>
<dbReference type="InterPro" id="IPR012340">
    <property type="entry name" value="NA-bd_OB-fold"/>
</dbReference>
<keyword evidence="3 4" id="KW-0234">DNA repair</keyword>
<comment type="caution">
    <text evidence="6">The sequence shown here is derived from an EMBL/GenBank/DDBJ whole genome shotgun (WGS) entry which is preliminary data.</text>
</comment>
<comment type="function">
    <text evidence="4">Involved in DNA repair and RecF pathway recombination.</text>
</comment>
<dbReference type="InterPro" id="IPR003717">
    <property type="entry name" value="RecO"/>
</dbReference>
<feature type="domain" description="DNA replication/recombination mediator RecO N-terminal" evidence="5">
    <location>
        <begin position="1"/>
        <end position="80"/>
    </location>
</feature>
<dbReference type="Gene3D" id="2.40.50.140">
    <property type="entry name" value="Nucleic acid-binding proteins"/>
    <property type="match status" value="1"/>
</dbReference>
<keyword evidence="1 4" id="KW-0227">DNA damage</keyword>
<dbReference type="AlphaFoldDB" id="A0A2M8Z7Q8"/>
<dbReference type="InterPro" id="IPR022572">
    <property type="entry name" value="DNA_rep/recomb_RecO_N"/>
</dbReference>
<dbReference type="EMBL" id="PGET01000001">
    <property type="protein sequence ID" value="PJJ29463.1"/>
    <property type="molecule type" value="Genomic_DNA"/>
</dbReference>
<dbReference type="Pfam" id="PF11967">
    <property type="entry name" value="RecO_N"/>
    <property type="match status" value="1"/>
</dbReference>
<name>A0A2M8Z7Q8_9FIRM</name>
<dbReference type="Proteomes" id="UP000231092">
    <property type="component" value="Unassembled WGS sequence"/>
</dbReference>
<accession>A0A2M8Z7Q8</accession>
<dbReference type="RefSeq" id="WP_100305845.1">
    <property type="nucleotide sequence ID" value="NZ_PGET01000001.1"/>
</dbReference>
<reference evidence="6 7" key="1">
    <citation type="submission" date="2017-11" db="EMBL/GenBank/DDBJ databases">
        <title>Understudied soil microbes with underappreciated capabilities: Untangling the Clostridium saccharolyticum group.</title>
        <authorList>
            <person name="Leschine S."/>
        </authorList>
    </citation>
    <scope>NUCLEOTIDE SEQUENCE [LARGE SCALE GENOMIC DNA]</scope>
    <source>
        <strain evidence="6 7">18A</strain>
    </source>
</reference>
<evidence type="ECO:0000313" key="7">
    <source>
        <dbReference type="Proteomes" id="UP000231092"/>
    </source>
</evidence>
<dbReference type="NCBIfam" id="TIGR00613">
    <property type="entry name" value="reco"/>
    <property type="match status" value="1"/>
</dbReference>
<evidence type="ECO:0000256" key="1">
    <source>
        <dbReference type="ARBA" id="ARBA00022763"/>
    </source>
</evidence>
<dbReference type="GO" id="GO:0006310">
    <property type="term" value="P:DNA recombination"/>
    <property type="evidence" value="ECO:0007669"/>
    <property type="project" value="UniProtKB-UniRule"/>
</dbReference>
<proteinExistence type="inferred from homology"/>
<dbReference type="HAMAP" id="MF_00201">
    <property type="entry name" value="RecO"/>
    <property type="match status" value="1"/>
</dbReference>